<feature type="signal peptide" evidence="1">
    <location>
        <begin position="1"/>
        <end position="20"/>
    </location>
</feature>
<keyword evidence="1" id="KW-0732">Signal</keyword>
<name>A0A5J4J112_9FLAO</name>
<evidence type="ECO:0008006" key="4">
    <source>
        <dbReference type="Google" id="ProtNLM"/>
    </source>
</evidence>
<dbReference type="EMBL" id="BKCG01000003">
    <property type="protein sequence ID" value="GER59511.1"/>
    <property type="molecule type" value="Genomic_DNA"/>
</dbReference>
<accession>A0A5J4J112</accession>
<sequence>MNYIYTLILLLTMMMSSCSGQQTDNNWIDGKWSGIGFQPGYNIHDSWDIEVSLNTKQELFKIFYPSLDCSGDWMLINIDKRKATFKELNIDNTVLCSDNGTVIITKVDEHHISYSYYMENDKRVSSYATLSRN</sequence>
<organism evidence="2 3">
    <name type="scientific">Patiriisocius marinus</name>
    <dbReference type="NCBI Taxonomy" id="1397112"/>
    <lineage>
        <taxon>Bacteria</taxon>
        <taxon>Pseudomonadati</taxon>
        <taxon>Bacteroidota</taxon>
        <taxon>Flavobacteriia</taxon>
        <taxon>Flavobacteriales</taxon>
        <taxon>Flavobacteriaceae</taxon>
        <taxon>Patiriisocius</taxon>
    </lineage>
</organism>
<protein>
    <recommendedName>
        <fullName evidence="4">Lipocalin-like domain-containing protein</fullName>
    </recommendedName>
</protein>
<evidence type="ECO:0000256" key="1">
    <source>
        <dbReference type="SAM" id="SignalP"/>
    </source>
</evidence>
<reference evidence="2 3" key="1">
    <citation type="submission" date="2019-08" db="EMBL/GenBank/DDBJ databases">
        <title>Draft genome sequence of Ulvibacter marinus type strain NBRC 109484.</title>
        <authorList>
            <person name="Kawano K."/>
            <person name="Ushijima N."/>
            <person name="Kihara M."/>
            <person name="Itoh H."/>
        </authorList>
    </citation>
    <scope>NUCLEOTIDE SEQUENCE [LARGE SCALE GENOMIC DNA]</scope>
    <source>
        <strain evidence="2 3">NBRC 109484</strain>
    </source>
</reference>
<evidence type="ECO:0000313" key="2">
    <source>
        <dbReference type="EMBL" id="GER59511.1"/>
    </source>
</evidence>
<feature type="chain" id="PRO_5023923451" description="Lipocalin-like domain-containing protein" evidence="1">
    <location>
        <begin position="21"/>
        <end position="133"/>
    </location>
</feature>
<dbReference type="OrthoDB" id="1162046at2"/>
<keyword evidence="3" id="KW-1185">Reference proteome</keyword>
<dbReference type="Proteomes" id="UP000326509">
    <property type="component" value="Unassembled WGS sequence"/>
</dbReference>
<dbReference type="RefSeq" id="WP_151673869.1">
    <property type="nucleotide sequence ID" value="NZ_BKCG01000003.1"/>
</dbReference>
<gene>
    <name evidence="2" type="ORF">ULMA_16190</name>
</gene>
<dbReference type="AlphaFoldDB" id="A0A5J4J112"/>
<comment type="caution">
    <text evidence="2">The sequence shown here is derived from an EMBL/GenBank/DDBJ whole genome shotgun (WGS) entry which is preliminary data.</text>
</comment>
<proteinExistence type="predicted"/>
<evidence type="ECO:0000313" key="3">
    <source>
        <dbReference type="Proteomes" id="UP000326509"/>
    </source>
</evidence>